<comment type="caution">
    <text evidence="9">The sequence shown here is derived from an EMBL/GenBank/DDBJ whole genome shotgun (WGS) entry which is preliminary data.</text>
</comment>
<dbReference type="PROSITE" id="PS50893">
    <property type="entry name" value="ABC_TRANSPORTER_2"/>
    <property type="match status" value="1"/>
</dbReference>
<evidence type="ECO:0000256" key="3">
    <source>
        <dbReference type="ARBA" id="ARBA00022989"/>
    </source>
</evidence>
<dbReference type="InterPro" id="IPR014710">
    <property type="entry name" value="RmlC-like_jellyroll"/>
</dbReference>
<feature type="transmembrane region" description="Helical" evidence="5">
    <location>
        <begin position="21"/>
        <end position="40"/>
    </location>
</feature>
<dbReference type="InterPro" id="IPR036640">
    <property type="entry name" value="ABC1_TM_sf"/>
</dbReference>
<dbReference type="Gene3D" id="1.20.1560.10">
    <property type="entry name" value="ABC transporter type 1, transmembrane domain"/>
    <property type="match status" value="1"/>
</dbReference>
<proteinExistence type="predicted"/>
<evidence type="ECO:0000256" key="5">
    <source>
        <dbReference type="SAM" id="Phobius"/>
    </source>
</evidence>
<dbReference type="SUPFAM" id="SSF90123">
    <property type="entry name" value="ABC transporter transmembrane region"/>
    <property type="match status" value="1"/>
</dbReference>
<dbReference type="GO" id="GO:0005886">
    <property type="term" value="C:plasma membrane"/>
    <property type="evidence" value="ECO:0007669"/>
    <property type="project" value="UniProtKB-SubCell"/>
</dbReference>
<dbReference type="CDD" id="cd00038">
    <property type="entry name" value="CAP_ED"/>
    <property type="match status" value="1"/>
</dbReference>
<dbReference type="SUPFAM" id="SSF52540">
    <property type="entry name" value="P-loop containing nucleoside triphosphate hydrolases"/>
    <property type="match status" value="1"/>
</dbReference>
<dbReference type="PANTHER" id="PTHR24221:SF654">
    <property type="entry name" value="ATP-BINDING CASSETTE SUB-FAMILY B MEMBER 6"/>
    <property type="match status" value="1"/>
</dbReference>
<reference evidence="9 10" key="1">
    <citation type="submission" date="2019-12" db="EMBL/GenBank/DDBJ databases">
        <title>Roseobacter cerasinus sp. nov., isolated from seawater around aquaculture.</title>
        <authorList>
            <person name="Muramatsu S."/>
            <person name="Takabe Y."/>
            <person name="Mori K."/>
            <person name="Takaichi S."/>
            <person name="Hanada S."/>
        </authorList>
    </citation>
    <scope>NUCLEOTIDE SEQUENCE [LARGE SCALE GENOMIC DNA]</scope>
    <source>
        <strain evidence="9 10">AI77</strain>
    </source>
</reference>
<comment type="subcellular location">
    <subcellularLocation>
        <location evidence="1">Cell membrane</location>
        <topology evidence="1">Multi-pass membrane protein</topology>
    </subcellularLocation>
</comment>
<dbReference type="PROSITE" id="PS50042">
    <property type="entry name" value="CNMP_BINDING_3"/>
    <property type="match status" value="1"/>
</dbReference>
<evidence type="ECO:0000259" key="6">
    <source>
        <dbReference type="PROSITE" id="PS50042"/>
    </source>
</evidence>
<dbReference type="PROSITE" id="PS50929">
    <property type="entry name" value="ABC_TM1F"/>
    <property type="match status" value="1"/>
</dbReference>
<dbReference type="GO" id="GO:0005524">
    <property type="term" value="F:ATP binding"/>
    <property type="evidence" value="ECO:0007669"/>
    <property type="project" value="InterPro"/>
</dbReference>
<dbReference type="Gene3D" id="3.40.50.300">
    <property type="entry name" value="P-loop containing nucleotide triphosphate hydrolases"/>
    <property type="match status" value="2"/>
</dbReference>
<feature type="domain" description="ABC transporter" evidence="7">
    <location>
        <begin position="354"/>
        <end position="877"/>
    </location>
</feature>
<evidence type="ECO:0000313" key="9">
    <source>
        <dbReference type="EMBL" id="GFE51791.1"/>
    </source>
</evidence>
<organism evidence="9 10">
    <name type="scientific">Roseobacter cerasinus</name>
    <dbReference type="NCBI Taxonomy" id="2602289"/>
    <lineage>
        <taxon>Bacteria</taxon>
        <taxon>Pseudomonadati</taxon>
        <taxon>Pseudomonadota</taxon>
        <taxon>Alphaproteobacteria</taxon>
        <taxon>Rhodobacterales</taxon>
        <taxon>Roseobacteraceae</taxon>
        <taxon>Roseobacter</taxon>
    </lineage>
</organism>
<dbReference type="GO" id="GO:0016887">
    <property type="term" value="F:ATP hydrolysis activity"/>
    <property type="evidence" value="ECO:0007669"/>
    <property type="project" value="InterPro"/>
</dbReference>
<dbReference type="InterPro" id="IPR000595">
    <property type="entry name" value="cNMP-bd_dom"/>
</dbReference>
<accession>A0A640VXH2</accession>
<feature type="domain" description="ABC transmembrane type-1" evidence="8">
    <location>
        <begin position="44"/>
        <end position="317"/>
    </location>
</feature>
<feature type="transmembrane region" description="Helical" evidence="5">
    <location>
        <begin position="68"/>
        <end position="88"/>
    </location>
</feature>
<dbReference type="Gene3D" id="2.60.120.10">
    <property type="entry name" value="Jelly Rolls"/>
    <property type="match status" value="1"/>
</dbReference>
<dbReference type="InterPro" id="IPR027417">
    <property type="entry name" value="P-loop_NTPase"/>
</dbReference>
<gene>
    <name evidence="9" type="ORF">So717_35440</name>
</gene>
<dbReference type="Pfam" id="PF00027">
    <property type="entry name" value="cNMP_binding"/>
    <property type="match status" value="1"/>
</dbReference>
<dbReference type="GO" id="GO:0034040">
    <property type="term" value="F:ATPase-coupled lipid transmembrane transporter activity"/>
    <property type="evidence" value="ECO:0007669"/>
    <property type="project" value="TreeGrafter"/>
</dbReference>
<dbReference type="Pfam" id="PF00664">
    <property type="entry name" value="ABC_membrane"/>
    <property type="match status" value="1"/>
</dbReference>
<keyword evidence="4 5" id="KW-0472">Membrane</keyword>
<evidence type="ECO:0000256" key="2">
    <source>
        <dbReference type="ARBA" id="ARBA00022692"/>
    </source>
</evidence>
<keyword evidence="10" id="KW-1185">Reference proteome</keyword>
<dbReference type="PANTHER" id="PTHR24221">
    <property type="entry name" value="ATP-BINDING CASSETTE SUB-FAMILY B"/>
    <property type="match status" value="1"/>
</dbReference>
<dbReference type="SMART" id="SM00100">
    <property type="entry name" value="cNMP"/>
    <property type="match status" value="1"/>
</dbReference>
<protein>
    <submittedName>
        <fullName evidence="9">Uncharacterized protein</fullName>
    </submittedName>
</protein>
<dbReference type="InterPro" id="IPR011527">
    <property type="entry name" value="ABC1_TM_dom"/>
</dbReference>
<feature type="transmembrane region" description="Helical" evidence="5">
    <location>
        <begin position="271"/>
        <end position="298"/>
    </location>
</feature>
<evidence type="ECO:0000256" key="1">
    <source>
        <dbReference type="ARBA" id="ARBA00004651"/>
    </source>
</evidence>
<dbReference type="EMBL" id="BLIV01000007">
    <property type="protein sequence ID" value="GFE51791.1"/>
    <property type="molecule type" value="Genomic_DNA"/>
</dbReference>
<dbReference type="InterPro" id="IPR018490">
    <property type="entry name" value="cNMP-bd_dom_sf"/>
</dbReference>
<sequence>MGVRTIEKSLFQFIWKHSRRGQLKLLIVTSSLFPFLYLTLELPKRIINDAIGAQSALIRVLGVEVTQLHYLAILCLCFLISVLVHGLLKMRINTMKGVLSERLLRRLRYTLISRMLRFPKVYFRRTSQGELVAMITGETEPMGGIMGEALTQPVLQAGQMITILTFLFLQSPWFGLAAMAMIPLQAWLIPRLQRQINLMNKERIKEVRHLAALIGESAAGASELRIHGGWRYRLSMISHRLGIIFGIRLQIYRKKFFMKFLNNFITQLTPFFFFSVGGYLVIQGAVSLGALVAALAAYKDLSSPWKELLTFYNQAQDMSLRWHIVTEKFSPGGTLDDHLIEGTVDDIPRLDGPIVLNDVTVTDPEGHPVLEHVSARFEPGTLVAVDAPSLEDRLALGDLLTRELLPASGTIHIGEIDLSGLHQSVIAARIGHAGAAPVLFRGSFEDNALMALKPRPVGQVAEEAQIEAAESALAGNSGDPLATNWLDPARAGLGEGQTLGRWWQTLLDATGSGEALYRRALDQPINETTSVELTDGLLAARTRVWESVVQAGLDKYVHRFDPERYNPALPVTSNLLFATLRRSLSQPELAAQTELFEMMRSSGLEPQLLGLARDVTGMLHRIFGTDGTEHPLFRKLGLDPVLFNQSVALVLGGAKRSNAALSVAEKTLLMTIPAQISMEQVGPAFTSDIQDRILGLRKANGARVTGGLEALYAPLAPDRIAPGLSVLENALYGKVSDTAGGRADALRRLVADVLERDGLRTPIVELIYALPLGLGGAGLPSTFAEPLAISRAAVKRPDILVLDTVPASDAPETRATVLRAVRALLPETTVIYLGDNFPNFDDFDQHIEIRQGRMVSEEGAADRIEDSAASADLLRKVRALEATPLFSGLNRKQLRLLAFGARWFSAAAGDVIFEKNDRPTDGAYVILSGEAVLYQPEMGDPDSPVASVGAGALVGELGVIRDVPRALTMSARTDVEALRLGSEEFLAVIENDAATAFKLLQVVAGYTT</sequence>
<evidence type="ECO:0000259" key="8">
    <source>
        <dbReference type="PROSITE" id="PS50929"/>
    </source>
</evidence>
<evidence type="ECO:0000256" key="4">
    <source>
        <dbReference type="ARBA" id="ARBA00023136"/>
    </source>
</evidence>
<keyword evidence="3 5" id="KW-1133">Transmembrane helix</keyword>
<dbReference type="InterPro" id="IPR003439">
    <property type="entry name" value="ABC_transporter-like_ATP-bd"/>
</dbReference>
<dbReference type="Proteomes" id="UP000436522">
    <property type="component" value="Unassembled WGS sequence"/>
</dbReference>
<dbReference type="AlphaFoldDB" id="A0A640VXH2"/>
<feature type="domain" description="Cyclic nucleotide-binding" evidence="6">
    <location>
        <begin position="885"/>
        <end position="989"/>
    </location>
</feature>
<keyword evidence="2 5" id="KW-0812">Transmembrane</keyword>
<dbReference type="GO" id="GO:0140359">
    <property type="term" value="F:ABC-type transporter activity"/>
    <property type="evidence" value="ECO:0007669"/>
    <property type="project" value="InterPro"/>
</dbReference>
<evidence type="ECO:0000259" key="7">
    <source>
        <dbReference type="PROSITE" id="PS50893"/>
    </source>
</evidence>
<dbReference type="InterPro" id="IPR039421">
    <property type="entry name" value="Type_1_exporter"/>
</dbReference>
<evidence type="ECO:0000313" key="10">
    <source>
        <dbReference type="Proteomes" id="UP000436522"/>
    </source>
</evidence>
<dbReference type="SUPFAM" id="SSF51206">
    <property type="entry name" value="cAMP-binding domain-like"/>
    <property type="match status" value="1"/>
</dbReference>
<name>A0A640VXH2_9RHOB</name>